<reference evidence="2" key="1">
    <citation type="submission" date="2016-11" db="UniProtKB">
        <authorList>
            <consortium name="WormBaseParasite"/>
        </authorList>
    </citation>
    <scope>IDENTIFICATION</scope>
</reference>
<dbReference type="Proteomes" id="UP000095283">
    <property type="component" value="Unplaced"/>
</dbReference>
<dbReference type="AlphaFoldDB" id="A0A1I7WWM8"/>
<dbReference type="WBParaSite" id="Hba_09627">
    <property type="protein sequence ID" value="Hba_09627"/>
    <property type="gene ID" value="Hba_09627"/>
</dbReference>
<protein>
    <submittedName>
        <fullName evidence="2">Uncharacterized protein</fullName>
    </submittedName>
</protein>
<accession>A0A1I7WWM8</accession>
<evidence type="ECO:0000313" key="2">
    <source>
        <dbReference type="WBParaSite" id="Hba_09627"/>
    </source>
</evidence>
<name>A0A1I7WWM8_HETBA</name>
<evidence type="ECO:0000313" key="1">
    <source>
        <dbReference type="Proteomes" id="UP000095283"/>
    </source>
</evidence>
<proteinExistence type="predicted"/>
<sequence>MLPCSQLWVYSRRLPFLLQHPFLKILTQHLWKNRKVAIELYIQRNSKNIVF</sequence>
<organism evidence="1 2">
    <name type="scientific">Heterorhabditis bacteriophora</name>
    <name type="common">Entomopathogenic nematode worm</name>
    <dbReference type="NCBI Taxonomy" id="37862"/>
    <lineage>
        <taxon>Eukaryota</taxon>
        <taxon>Metazoa</taxon>
        <taxon>Ecdysozoa</taxon>
        <taxon>Nematoda</taxon>
        <taxon>Chromadorea</taxon>
        <taxon>Rhabditida</taxon>
        <taxon>Rhabditina</taxon>
        <taxon>Rhabditomorpha</taxon>
        <taxon>Strongyloidea</taxon>
        <taxon>Heterorhabditidae</taxon>
        <taxon>Heterorhabditis</taxon>
    </lineage>
</organism>
<keyword evidence="1" id="KW-1185">Reference proteome</keyword>